<evidence type="ECO:0000256" key="10">
    <source>
        <dbReference type="ARBA" id="ARBA00023033"/>
    </source>
</evidence>
<keyword evidence="15" id="KW-1185">Reference proteome</keyword>
<evidence type="ECO:0000256" key="9">
    <source>
        <dbReference type="ARBA" id="ARBA00023004"/>
    </source>
</evidence>
<proteinExistence type="inferred from homology"/>
<keyword evidence="11 13" id="KW-0472">Membrane</keyword>
<keyword evidence="10 12" id="KW-0503">Monooxygenase</keyword>
<dbReference type="CDD" id="cd11061">
    <property type="entry name" value="CYP67-like"/>
    <property type="match status" value="1"/>
</dbReference>
<keyword evidence="6 12" id="KW-0479">Metal-binding</keyword>
<dbReference type="InterPro" id="IPR036396">
    <property type="entry name" value="Cyt_P450_sf"/>
</dbReference>
<sequence length="532" mass="60174">MDALSALYAGGAIGLVMHRGVFIRGEWHAKAPVIVVSHSVAFFSCLALLPAFALPLIAGYLLALFSSIAIYRAFFHRLHSFPGPFWARTTKLWHLWKSRTSQNHFLLADLQQEYGEFVRTGPSEITVFHPHVFSAVDGPSSKCGKAEWYDLLFPFTKSLVTSRTKDIHTARRRVWKQGFTSKALRDGKDQTLSLIKQLDKCIQADIRAGRVSEVSDFVYWFSFDRMATYVLGHSFNMLLEQRWHYIIVLLQRALSILGPLSPTPWLVQLAFRLGPRVWVIHDWFTMMEWCGGQLKEAKPATEASKSPSLAHYLLEDTRENPVHESWLAGDSLLAFVAGSEPTAGVLIGLFYELAKNPSQAEAIQREIIQHAENDVLQCRHLKAVVYEALRLYPSLPTGGNRKTPRHEGITIAGVYIPPQTTVVAPKYAIGRSEICFDRPNEFIPERWTTRPEMIRDRSGFAPFGGGSHSCLGRALALNDMLLVTAHVVRRYRMRFPPGESGEHVFLDWSDRFTSKLGRLRLVFEPRECEAAP</sequence>
<feature type="transmembrane region" description="Helical" evidence="13">
    <location>
        <begin position="6"/>
        <end position="24"/>
    </location>
</feature>
<dbReference type="InterPro" id="IPR002401">
    <property type="entry name" value="Cyt_P450_E_grp-I"/>
</dbReference>
<dbReference type="InterPro" id="IPR050121">
    <property type="entry name" value="Cytochrome_P450_monoxygenase"/>
</dbReference>
<dbReference type="PRINTS" id="PR00463">
    <property type="entry name" value="EP450I"/>
</dbReference>
<evidence type="ECO:0000256" key="7">
    <source>
        <dbReference type="ARBA" id="ARBA00022989"/>
    </source>
</evidence>
<comment type="subcellular location">
    <subcellularLocation>
        <location evidence="2">Membrane</location>
    </subcellularLocation>
</comment>
<gene>
    <name evidence="14" type="ORF">BJY01DRAFT_90633</name>
</gene>
<dbReference type="Pfam" id="PF00067">
    <property type="entry name" value="p450"/>
    <property type="match status" value="1"/>
</dbReference>
<evidence type="ECO:0000256" key="12">
    <source>
        <dbReference type="RuleBase" id="RU000461"/>
    </source>
</evidence>
<comment type="cofactor">
    <cofactor evidence="1">
        <name>heme</name>
        <dbReference type="ChEBI" id="CHEBI:30413"/>
    </cofactor>
</comment>
<dbReference type="InterPro" id="IPR001128">
    <property type="entry name" value="Cyt_P450"/>
</dbReference>
<dbReference type="PRINTS" id="PR00385">
    <property type="entry name" value="P450"/>
</dbReference>
<protein>
    <submittedName>
        <fullName evidence="14">Cytochrome P450</fullName>
    </submittedName>
</protein>
<comment type="caution">
    <text evidence="14">The sequence shown here is derived from an EMBL/GenBank/DDBJ whole genome shotgun (WGS) entry which is preliminary data.</text>
</comment>
<keyword evidence="4 12" id="KW-0349">Heme</keyword>
<evidence type="ECO:0000256" key="5">
    <source>
        <dbReference type="ARBA" id="ARBA00022692"/>
    </source>
</evidence>
<name>A0ABR4J3J6_9EURO</name>
<comment type="similarity">
    <text evidence="3 12">Belongs to the cytochrome P450 family.</text>
</comment>
<keyword evidence="5 13" id="KW-0812">Transmembrane</keyword>
<dbReference type="PANTHER" id="PTHR24305">
    <property type="entry name" value="CYTOCHROME P450"/>
    <property type="match status" value="1"/>
</dbReference>
<evidence type="ECO:0000313" key="15">
    <source>
        <dbReference type="Proteomes" id="UP001610446"/>
    </source>
</evidence>
<evidence type="ECO:0000256" key="8">
    <source>
        <dbReference type="ARBA" id="ARBA00023002"/>
    </source>
</evidence>
<dbReference type="Proteomes" id="UP001610446">
    <property type="component" value="Unassembled WGS sequence"/>
</dbReference>
<dbReference type="PROSITE" id="PS00086">
    <property type="entry name" value="CYTOCHROME_P450"/>
    <property type="match status" value="1"/>
</dbReference>
<evidence type="ECO:0000256" key="3">
    <source>
        <dbReference type="ARBA" id="ARBA00010617"/>
    </source>
</evidence>
<dbReference type="InterPro" id="IPR017972">
    <property type="entry name" value="Cyt_P450_CS"/>
</dbReference>
<evidence type="ECO:0000256" key="2">
    <source>
        <dbReference type="ARBA" id="ARBA00004370"/>
    </source>
</evidence>
<keyword evidence="7 13" id="KW-1133">Transmembrane helix</keyword>
<keyword evidence="8 12" id="KW-0560">Oxidoreductase</keyword>
<dbReference type="PANTHER" id="PTHR24305:SF112">
    <property type="entry name" value="L-ORNITHINE-N5-MONOOXYGENASE (EUROFUNG)"/>
    <property type="match status" value="1"/>
</dbReference>
<dbReference type="SUPFAM" id="SSF48264">
    <property type="entry name" value="Cytochrome P450"/>
    <property type="match status" value="1"/>
</dbReference>
<dbReference type="Gene3D" id="1.10.630.10">
    <property type="entry name" value="Cytochrome P450"/>
    <property type="match status" value="1"/>
</dbReference>
<keyword evidence="9 12" id="KW-0408">Iron</keyword>
<reference evidence="14 15" key="1">
    <citation type="submission" date="2024-07" db="EMBL/GenBank/DDBJ databases">
        <title>Section-level genome sequencing and comparative genomics of Aspergillus sections Usti and Cavernicolus.</title>
        <authorList>
            <consortium name="Lawrence Berkeley National Laboratory"/>
            <person name="Nybo J.L."/>
            <person name="Vesth T.C."/>
            <person name="Theobald S."/>
            <person name="Frisvad J.C."/>
            <person name="Larsen T.O."/>
            <person name="Kjaerboelling I."/>
            <person name="Rothschild-Mancinelli K."/>
            <person name="Lyhne E.K."/>
            <person name="Kogle M.E."/>
            <person name="Barry K."/>
            <person name="Clum A."/>
            <person name="Na H."/>
            <person name="Ledsgaard L."/>
            <person name="Lin J."/>
            <person name="Lipzen A."/>
            <person name="Kuo A."/>
            <person name="Riley R."/>
            <person name="Mondo S."/>
            <person name="Labutti K."/>
            <person name="Haridas S."/>
            <person name="Pangalinan J."/>
            <person name="Salamov A.A."/>
            <person name="Simmons B.A."/>
            <person name="Magnuson J.K."/>
            <person name="Chen J."/>
            <person name="Drula E."/>
            <person name="Henrissat B."/>
            <person name="Wiebenga A."/>
            <person name="Lubbers R.J."/>
            <person name="Gomes A.C."/>
            <person name="Makela M.R."/>
            <person name="Stajich J."/>
            <person name="Grigoriev I.V."/>
            <person name="Mortensen U.H."/>
            <person name="De Vries R.P."/>
            <person name="Baker S.E."/>
            <person name="Andersen M.R."/>
        </authorList>
    </citation>
    <scope>NUCLEOTIDE SEQUENCE [LARGE SCALE GENOMIC DNA]</scope>
    <source>
        <strain evidence="14 15">CBS 123904</strain>
    </source>
</reference>
<evidence type="ECO:0000256" key="6">
    <source>
        <dbReference type="ARBA" id="ARBA00022723"/>
    </source>
</evidence>
<dbReference type="EMBL" id="JBFXLU010000237">
    <property type="protein sequence ID" value="KAL2833638.1"/>
    <property type="molecule type" value="Genomic_DNA"/>
</dbReference>
<evidence type="ECO:0000313" key="14">
    <source>
        <dbReference type="EMBL" id="KAL2833638.1"/>
    </source>
</evidence>
<evidence type="ECO:0000256" key="13">
    <source>
        <dbReference type="SAM" id="Phobius"/>
    </source>
</evidence>
<evidence type="ECO:0000256" key="1">
    <source>
        <dbReference type="ARBA" id="ARBA00001971"/>
    </source>
</evidence>
<organism evidence="14 15">
    <name type="scientific">Aspergillus pseudoustus</name>
    <dbReference type="NCBI Taxonomy" id="1810923"/>
    <lineage>
        <taxon>Eukaryota</taxon>
        <taxon>Fungi</taxon>
        <taxon>Dikarya</taxon>
        <taxon>Ascomycota</taxon>
        <taxon>Pezizomycotina</taxon>
        <taxon>Eurotiomycetes</taxon>
        <taxon>Eurotiomycetidae</taxon>
        <taxon>Eurotiales</taxon>
        <taxon>Aspergillaceae</taxon>
        <taxon>Aspergillus</taxon>
        <taxon>Aspergillus subgen. Nidulantes</taxon>
    </lineage>
</organism>
<evidence type="ECO:0000256" key="4">
    <source>
        <dbReference type="ARBA" id="ARBA00022617"/>
    </source>
</evidence>
<evidence type="ECO:0000256" key="11">
    <source>
        <dbReference type="ARBA" id="ARBA00023136"/>
    </source>
</evidence>
<accession>A0ABR4J3J6</accession>